<gene>
    <name evidence="3" type="ORF">ACFPQ4_13625</name>
</gene>
<organism evidence="3 4">
    <name type="scientific">Cohnella yongneupensis</name>
    <dbReference type="NCBI Taxonomy" id="425006"/>
    <lineage>
        <taxon>Bacteria</taxon>
        <taxon>Bacillati</taxon>
        <taxon>Bacillota</taxon>
        <taxon>Bacilli</taxon>
        <taxon>Bacillales</taxon>
        <taxon>Paenibacillaceae</taxon>
        <taxon>Cohnella</taxon>
    </lineage>
</organism>
<dbReference type="PANTHER" id="PTHR46797">
    <property type="entry name" value="HTH-TYPE TRANSCRIPTIONAL REGULATOR"/>
    <property type="match status" value="1"/>
</dbReference>
<name>A0ABW0R142_9BACL</name>
<evidence type="ECO:0000313" key="3">
    <source>
        <dbReference type="EMBL" id="MFC5530471.1"/>
    </source>
</evidence>
<dbReference type="Gene3D" id="1.10.260.40">
    <property type="entry name" value="lambda repressor-like DNA-binding domains"/>
    <property type="match status" value="1"/>
</dbReference>
<dbReference type="CDD" id="cd00093">
    <property type="entry name" value="HTH_XRE"/>
    <property type="match status" value="1"/>
</dbReference>
<dbReference type="Proteomes" id="UP001596108">
    <property type="component" value="Unassembled WGS sequence"/>
</dbReference>
<comment type="caution">
    <text evidence="3">The sequence shown here is derived from an EMBL/GenBank/DDBJ whole genome shotgun (WGS) entry which is preliminary data.</text>
</comment>
<keyword evidence="1" id="KW-0238">DNA-binding</keyword>
<accession>A0ABW0R142</accession>
<dbReference type="InterPro" id="IPR010982">
    <property type="entry name" value="Lambda_DNA-bd_dom_sf"/>
</dbReference>
<protein>
    <submittedName>
        <fullName evidence="3">Helix-turn-helix domain-containing protein</fullName>
    </submittedName>
</protein>
<dbReference type="Pfam" id="PF01381">
    <property type="entry name" value="HTH_3"/>
    <property type="match status" value="1"/>
</dbReference>
<dbReference type="RefSeq" id="WP_378112409.1">
    <property type="nucleotide sequence ID" value="NZ_JBHSNC010000042.1"/>
</dbReference>
<keyword evidence="4" id="KW-1185">Reference proteome</keyword>
<reference evidence="4" key="1">
    <citation type="journal article" date="2019" name="Int. J. Syst. Evol. Microbiol.">
        <title>The Global Catalogue of Microorganisms (GCM) 10K type strain sequencing project: providing services to taxonomists for standard genome sequencing and annotation.</title>
        <authorList>
            <consortium name="The Broad Institute Genomics Platform"/>
            <consortium name="The Broad Institute Genome Sequencing Center for Infectious Disease"/>
            <person name="Wu L."/>
            <person name="Ma J."/>
        </authorList>
    </citation>
    <scope>NUCLEOTIDE SEQUENCE [LARGE SCALE GENOMIC DNA]</scope>
    <source>
        <strain evidence="4">CGMCC 1.18578</strain>
    </source>
</reference>
<sequence length="84" mass="9606">MNDHRLLKLIIGKHIAGLRKNQKLSQEDLAGLCQIDRSHVSMVEVGRTEPSISKLFDLCEGLNIKPSDFIRLVEMEYAEQNKKD</sequence>
<dbReference type="PANTHER" id="PTHR46797:SF1">
    <property type="entry name" value="METHYLPHOSPHONATE SYNTHASE"/>
    <property type="match status" value="1"/>
</dbReference>
<evidence type="ECO:0000256" key="1">
    <source>
        <dbReference type="ARBA" id="ARBA00023125"/>
    </source>
</evidence>
<dbReference type="PROSITE" id="PS50943">
    <property type="entry name" value="HTH_CROC1"/>
    <property type="match status" value="1"/>
</dbReference>
<dbReference type="InterPro" id="IPR001387">
    <property type="entry name" value="Cro/C1-type_HTH"/>
</dbReference>
<evidence type="ECO:0000259" key="2">
    <source>
        <dbReference type="PROSITE" id="PS50943"/>
    </source>
</evidence>
<feature type="domain" description="HTH cro/C1-type" evidence="2">
    <location>
        <begin position="15"/>
        <end position="69"/>
    </location>
</feature>
<dbReference type="SUPFAM" id="SSF47413">
    <property type="entry name" value="lambda repressor-like DNA-binding domains"/>
    <property type="match status" value="1"/>
</dbReference>
<evidence type="ECO:0000313" key="4">
    <source>
        <dbReference type="Proteomes" id="UP001596108"/>
    </source>
</evidence>
<dbReference type="InterPro" id="IPR050807">
    <property type="entry name" value="TransReg_Diox_bact_type"/>
</dbReference>
<proteinExistence type="predicted"/>
<dbReference type="SMART" id="SM00530">
    <property type="entry name" value="HTH_XRE"/>
    <property type="match status" value="1"/>
</dbReference>
<dbReference type="EMBL" id="JBHSNC010000042">
    <property type="protein sequence ID" value="MFC5530471.1"/>
    <property type="molecule type" value="Genomic_DNA"/>
</dbReference>